<dbReference type="Pfam" id="PF00107">
    <property type="entry name" value="ADH_zinc_N"/>
    <property type="match status" value="1"/>
</dbReference>
<dbReference type="SUPFAM" id="SSF50129">
    <property type="entry name" value="GroES-like"/>
    <property type="match status" value="1"/>
</dbReference>
<comment type="cofactor">
    <cofactor evidence="1 6">
        <name>Zn(2+)</name>
        <dbReference type="ChEBI" id="CHEBI:29105"/>
    </cofactor>
</comment>
<dbReference type="PROSITE" id="PS00059">
    <property type="entry name" value="ADH_ZINC"/>
    <property type="match status" value="1"/>
</dbReference>
<dbReference type="Proteomes" id="UP000316621">
    <property type="component" value="Chromosome 1"/>
</dbReference>
<dbReference type="OMA" id="HDDAEYC"/>
<sequence>MSTSPEEQFPQKAFGWAANDTSGQLSPFKFSRRATGEEDVTFKVLYCGICHSDLHSIKNEWGNAVYPMVPGHEIVGIVTEVGNKVTKYKVGDKVGVGCMVGACHSCDNCKSDLENYCPRVIFTYGFKDVDGSVTKGGYSDVMVANERYVVRIPENLPLDAAAPLLCAGITVYSPMKYYGLCEPGMHIGVVGLGGLGHVAVKFGKAFGMKVTVISTSPAKEKEAIEHLGADSFLVSRNPEQMKAAMGSMDGIIDTVSANHPLLPLLGLLKTQGKLCMVGLPEKPLELPAFPLLGGRKMVAGSMIGGMKETQEMIDFAGKHNITADIEVVPMDYVNTAMERLAKADVRYRFVLDIANTLPKTA</sequence>
<evidence type="ECO:0000256" key="2">
    <source>
        <dbReference type="ARBA" id="ARBA00008072"/>
    </source>
</evidence>
<dbReference type="Gene3D" id="3.90.180.10">
    <property type="entry name" value="Medium-chain alcohol dehydrogenases, catalytic domain"/>
    <property type="match status" value="1"/>
</dbReference>
<dbReference type="InterPro" id="IPR036291">
    <property type="entry name" value="NAD(P)-bd_dom_sf"/>
</dbReference>
<evidence type="ECO:0000256" key="1">
    <source>
        <dbReference type="ARBA" id="ARBA00001947"/>
    </source>
</evidence>
<keyword evidence="9" id="KW-1185">Reference proteome</keyword>
<evidence type="ECO:0000313" key="9">
    <source>
        <dbReference type="Proteomes" id="UP000316621"/>
    </source>
</evidence>
<dbReference type="GO" id="GO:0009809">
    <property type="term" value="P:lignin biosynthetic process"/>
    <property type="evidence" value="ECO:0007669"/>
    <property type="project" value="UniProtKB-ARBA"/>
</dbReference>
<dbReference type="InterPro" id="IPR011032">
    <property type="entry name" value="GroES-like_sf"/>
</dbReference>
<dbReference type="FunFam" id="3.90.180.10:FF:000004">
    <property type="entry name" value="probable cinnamyl alcohol dehydrogenase"/>
    <property type="match status" value="1"/>
</dbReference>
<reference evidence="8 9" key="1">
    <citation type="journal article" date="2018" name="Science">
        <title>The opium poppy genome and morphinan production.</title>
        <authorList>
            <person name="Guo L."/>
            <person name="Winzer T."/>
            <person name="Yang X."/>
            <person name="Li Y."/>
            <person name="Ning Z."/>
            <person name="He Z."/>
            <person name="Teodor R."/>
            <person name="Lu Y."/>
            <person name="Bowser T.A."/>
            <person name="Graham I.A."/>
            <person name="Ye K."/>
        </authorList>
    </citation>
    <scope>NUCLEOTIDE SEQUENCE [LARGE SCALE GENOMIC DNA]</scope>
    <source>
        <strain evidence="9">cv. HN1</strain>
        <tissue evidence="8">Leaves</tissue>
    </source>
</reference>
<keyword evidence="4 6" id="KW-0862">Zinc</keyword>
<dbReference type="SMART" id="SM00829">
    <property type="entry name" value="PKS_ER"/>
    <property type="match status" value="1"/>
</dbReference>
<keyword evidence="3 6" id="KW-0479">Metal-binding</keyword>
<dbReference type="GO" id="GO:0008270">
    <property type="term" value="F:zinc ion binding"/>
    <property type="evidence" value="ECO:0007669"/>
    <property type="project" value="InterPro"/>
</dbReference>
<dbReference type="InterPro" id="IPR047109">
    <property type="entry name" value="CAD-like"/>
</dbReference>
<dbReference type="InterPro" id="IPR013154">
    <property type="entry name" value="ADH-like_N"/>
</dbReference>
<dbReference type="InterPro" id="IPR020843">
    <property type="entry name" value="ER"/>
</dbReference>
<dbReference type="FunFam" id="3.90.180.10:FF:000100">
    <property type="entry name" value="Putative cinnamyl alcohol dehydrogenase 6"/>
    <property type="match status" value="1"/>
</dbReference>
<feature type="domain" description="Enoyl reductase (ER)" evidence="7">
    <location>
        <begin position="23"/>
        <end position="351"/>
    </location>
</feature>
<dbReference type="InterPro" id="IPR002328">
    <property type="entry name" value="ADH_Zn_CS"/>
</dbReference>
<dbReference type="AlphaFoldDB" id="A0A4Y7IHF2"/>
<gene>
    <name evidence="8" type="ORF">C5167_039799</name>
</gene>
<dbReference type="InterPro" id="IPR013149">
    <property type="entry name" value="ADH-like_C"/>
</dbReference>
<dbReference type="GO" id="GO:0016616">
    <property type="term" value="F:oxidoreductase activity, acting on the CH-OH group of donors, NAD or NADP as acceptor"/>
    <property type="evidence" value="ECO:0007669"/>
    <property type="project" value="InterPro"/>
</dbReference>
<keyword evidence="5" id="KW-0560">Oxidoreductase</keyword>
<accession>A0A4Y7IHF2</accession>
<dbReference type="SUPFAM" id="SSF51735">
    <property type="entry name" value="NAD(P)-binding Rossmann-fold domains"/>
    <property type="match status" value="1"/>
</dbReference>
<evidence type="ECO:0000256" key="5">
    <source>
        <dbReference type="ARBA" id="ARBA00023002"/>
    </source>
</evidence>
<dbReference type="Gene3D" id="3.40.50.720">
    <property type="entry name" value="NAD(P)-binding Rossmann-like Domain"/>
    <property type="match status" value="1"/>
</dbReference>
<comment type="similarity">
    <text evidence="2 6">Belongs to the zinc-containing alcohol dehydrogenase family.</text>
</comment>
<evidence type="ECO:0000256" key="3">
    <source>
        <dbReference type="ARBA" id="ARBA00022723"/>
    </source>
</evidence>
<evidence type="ECO:0000313" key="8">
    <source>
        <dbReference type="EMBL" id="RZC46859.1"/>
    </source>
</evidence>
<dbReference type="Gramene" id="RZC46859">
    <property type="protein sequence ID" value="RZC46859"/>
    <property type="gene ID" value="C5167_039799"/>
</dbReference>
<protein>
    <recommendedName>
        <fullName evidence="7">Enoyl reductase (ER) domain-containing protein</fullName>
    </recommendedName>
</protein>
<dbReference type="STRING" id="3469.A0A4Y7IHF2"/>
<evidence type="ECO:0000256" key="4">
    <source>
        <dbReference type="ARBA" id="ARBA00022833"/>
    </source>
</evidence>
<evidence type="ECO:0000256" key="6">
    <source>
        <dbReference type="RuleBase" id="RU361277"/>
    </source>
</evidence>
<dbReference type="FunFam" id="3.40.50.720:FF:000022">
    <property type="entry name" value="Cinnamyl alcohol dehydrogenase"/>
    <property type="match status" value="1"/>
</dbReference>
<name>A0A4Y7IHF2_PAPSO</name>
<dbReference type="EMBL" id="CM010715">
    <property type="protein sequence ID" value="RZC46859.1"/>
    <property type="molecule type" value="Genomic_DNA"/>
</dbReference>
<organism evidence="8 9">
    <name type="scientific">Papaver somniferum</name>
    <name type="common">Opium poppy</name>
    <dbReference type="NCBI Taxonomy" id="3469"/>
    <lineage>
        <taxon>Eukaryota</taxon>
        <taxon>Viridiplantae</taxon>
        <taxon>Streptophyta</taxon>
        <taxon>Embryophyta</taxon>
        <taxon>Tracheophyta</taxon>
        <taxon>Spermatophyta</taxon>
        <taxon>Magnoliopsida</taxon>
        <taxon>Ranunculales</taxon>
        <taxon>Papaveraceae</taxon>
        <taxon>Papaveroideae</taxon>
        <taxon>Papaver</taxon>
    </lineage>
</organism>
<dbReference type="Pfam" id="PF08240">
    <property type="entry name" value="ADH_N"/>
    <property type="match status" value="1"/>
</dbReference>
<dbReference type="CDD" id="cd05283">
    <property type="entry name" value="CAD1"/>
    <property type="match status" value="1"/>
</dbReference>
<evidence type="ECO:0000259" key="7">
    <source>
        <dbReference type="SMART" id="SM00829"/>
    </source>
</evidence>
<dbReference type="PANTHER" id="PTHR42683">
    <property type="entry name" value="ALDEHYDE REDUCTASE"/>
    <property type="match status" value="1"/>
</dbReference>
<dbReference type="OrthoDB" id="1879366at2759"/>
<proteinExistence type="inferred from homology"/>